<dbReference type="Gene3D" id="3.30.1050.10">
    <property type="entry name" value="SCP2 sterol-binding domain"/>
    <property type="match status" value="1"/>
</dbReference>
<protein>
    <submittedName>
        <fullName evidence="6">4Fe-4S ferredoxin</fullName>
    </submittedName>
</protein>
<dbReference type="Gene3D" id="3.30.70.20">
    <property type="match status" value="1"/>
</dbReference>
<gene>
    <name evidence="6" type="ORF">C7B81_01430</name>
</gene>
<comment type="caution">
    <text evidence="6">The sequence shown here is derived from an EMBL/GenBank/DDBJ whole genome shotgun (WGS) entry which is preliminary data.</text>
</comment>
<dbReference type="EMBL" id="PVWP01000001">
    <property type="protein sequence ID" value="PSB39336.1"/>
    <property type="molecule type" value="Genomic_DNA"/>
</dbReference>
<evidence type="ECO:0000256" key="4">
    <source>
        <dbReference type="SAM" id="MobiDB-lite"/>
    </source>
</evidence>
<keyword evidence="2" id="KW-0408">Iron</keyword>
<dbReference type="InterPro" id="IPR003033">
    <property type="entry name" value="SCP2_sterol-bd_dom"/>
</dbReference>
<keyword evidence="7" id="KW-1185">Reference proteome</keyword>
<dbReference type="SUPFAM" id="SSF55718">
    <property type="entry name" value="SCP-like"/>
    <property type="match status" value="1"/>
</dbReference>
<dbReference type="Pfam" id="PF02036">
    <property type="entry name" value="SCP2"/>
    <property type="match status" value="1"/>
</dbReference>
<evidence type="ECO:0000256" key="2">
    <source>
        <dbReference type="ARBA" id="ARBA00023004"/>
    </source>
</evidence>
<keyword evidence="3" id="KW-0411">Iron-sulfur</keyword>
<feature type="domain" description="4Fe-4S ferredoxin-type" evidence="5">
    <location>
        <begin position="182"/>
        <end position="211"/>
    </location>
</feature>
<dbReference type="InterPro" id="IPR017896">
    <property type="entry name" value="4Fe4S_Fe-S-bd"/>
</dbReference>
<dbReference type="InterPro" id="IPR017900">
    <property type="entry name" value="4Fe4S_Fe_S_CS"/>
</dbReference>
<feature type="compositionally biased region" description="Low complexity" evidence="4">
    <location>
        <begin position="1"/>
        <end position="18"/>
    </location>
</feature>
<reference evidence="6 7" key="2">
    <citation type="submission" date="2018-03" db="EMBL/GenBank/DDBJ databases">
        <title>The ancient ancestry and fast evolution of plastids.</title>
        <authorList>
            <person name="Moore K.R."/>
            <person name="Magnabosco C."/>
            <person name="Momper L."/>
            <person name="Gold D.A."/>
            <person name="Bosak T."/>
            <person name="Fournier G.P."/>
        </authorList>
    </citation>
    <scope>NUCLEOTIDE SEQUENCE [LARGE SCALE GENOMIC DNA]</scope>
    <source>
        <strain evidence="6 7">CCALA 015</strain>
    </source>
</reference>
<dbReference type="PROSITE" id="PS51379">
    <property type="entry name" value="4FE4S_FER_2"/>
    <property type="match status" value="1"/>
</dbReference>
<evidence type="ECO:0000259" key="5">
    <source>
        <dbReference type="PROSITE" id="PS51379"/>
    </source>
</evidence>
<sequence length="444" mass="48912">MAASDPHPALAAARARGPLPAPPPLSLEEVRAIALAAGADDAGWVSLDHPDLAEEVPHVLSAMPGARSLVAIVLRMHPENVRSPRRNVANLEFHRTGHEVDEVAARIAQALFERGHRALNPPMAFPMDMGSFPGRSWIVSHKRVAQAAQLGTMGLHRNLIHPRFGSFVLLGTVLTDAEPTEAPAALGYNPCIDCRLCEVACPVGAIEPGGGFRFSACYDHNYREFMSGFADFVEDVVESRDRQDFRDRVPLHEAVTTWQGLAYKPSYKAAYCVAVCPAGDDVLGGFVHDRTGHVQRVLKPLTEREETIYVVAGSDAEAHVRRRFPHKRVQRVRSSLRATRPREFFGALPLIFQRGPATGWAATFHFDLSGPEAVRGTVRIDDGQLQVTPGELIGTADLLVRVDARLWLAIVSGRRSPVWALLRRRLRITGDRRLLTRFAACFPR</sequence>
<keyword evidence="1" id="KW-0479">Metal-binding</keyword>
<dbReference type="PANTHER" id="PTHR42827:SF1">
    <property type="entry name" value="IRON-SULFUR CLUSTER-BINDING PROTEIN"/>
    <property type="match status" value="1"/>
</dbReference>
<evidence type="ECO:0000256" key="1">
    <source>
        <dbReference type="ARBA" id="ARBA00022723"/>
    </source>
</evidence>
<dbReference type="Proteomes" id="UP000238218">
    <property type="component" value="Unassembled WGS sequence"/>
</dbReference>
<dbReference type="InterPro" id="IPR036527">
    <property type="entry name" value="SCP2_sterol-bd_dom_sf"/>
</dbReference>
<dbReference type="PANTHER" id="PTHR42827">
    <property type="entry name" value="IRON-SULFUR CLUSTER-BINDING PROTEIN-RELATED"/>
    <property type="match status" value="1"/>
</dbReference>
<proteinExistence type="predicted"/>
<evidence type="ECO:0000313" key="7">
    <source>
        <dbReference type="Proteomes" id="UP000238218"/>
    </source>
</evidence>
<evidence type="ECO:0000313" key="6">
    <source>
        <dbReference type="EMBL" id="PSB39336.1"/>
    </source>
</evidence>
<dbReference type="RefSeq" id="WP_106219751.1">
    <property type="nucleotide sequence ID" value="NZ_PVWP01000001.1"/>
</dbReference>
<evidence type="ECO:0000256" key="3">
    <source>
        <dbReference type="ARBA" id="ARBA00023014"/>
    </source>
</evidence>
<reference evidence="6 7" key="1">
    <citation type="submission" date="2018-02" db="EMBL/GenBank/DDBJ databases">
        <authorList>
            <person name="Moore K."/>
            <person name="Momper L."/>
        </authorList>
    </citation>
    <scope>NUCLEOTIDE SEQUENCE [LARGE SCALE GENOMIC DNA]</scope>
    <source>
        <strain evidence="6 7">CCALA 015</strain>
    </source>
</reference>
<name>A0ABX5FDI1_9CHRO</name>
<accession>A0ABX5FDI1</accession>
<dbReference type="PROSITE" id="PS00198">
    <property type="entry name" value="4FE4S_FER_1"/>
    <property type="match status" value="1"/>
</dbReference>
<feature type="region of interest" description="Disordered" evidence="4">
    <location>
        <begin position="1"/>
        <end position="21"/>
    </location>
</feature>
<dbReference type="SUPFAM" id="SSF46548">
    <property type="entry name" value="alpha-helical ferredoxin"/>
    <property type="match status" value="1"/>
</dbReference>
<organism evidence="6 7">
    <name type="scientific">Aphanothece cf. minutissima CCALA 015</name>
    <dbReference type="NCBI Taxonomy" id="2107695"/>
    <lineage>
        <taxon>Bacteria</taxon>
        <taxon>Bacillati</taxon>
        <taxon>Cyanobacteriota</taxon>
        <taxon>Cyanophyceae</taxon>
        <taxon>Oscillatoriophycideae</taxon>
        <taxon>Chroococcales</taxon>
        <taxon>Aphanothecaceae</taxon>
        <taxon>Aphanothece</taxon>
    </lineage>
</organism>